<dbReference type="Gene3D" id="3.30.420.10">
    <property type="entry name" value="Ribonuclease H-like superfamily/Ribonuclease H"/>
    <property type="match status" value="1"/>
</dbReference>
<dbReference type="Pfam" id="PF13683">
    <property type="entry name" value="rve_3"/>
    <property type="match status" value="1"/>
</dbReference>
<dbReference type="InterPro" id="IPR009057">
    <property type="entry name" value="Homeodomain-like_sf"/>
</dbReference>
<evidence type="ECO:0000313" key="3">
    <source>
        <dbReference type="EMBL" id="NJJ05048.1"/>
    </source>
</evidence>
<feature type="compositionally biased region" description="Basic residues" evidence="1">
    <location>
        <begin position="481"/>
        <end position="490"/>
    </location>
</feature>
<evidence type="ECO:0000256" key="1">
    <source>
        <dbReference type="SAM" id="MobiDB-lite"/>
    </source>
</evidence>
<feature type="region of interest" description="Disordered" evidence="1">
    <location>
        <begin position="335"/>
        <end position="355"/>
    </location>
</feature>
<organism evidence="3 4">
    <name type="scientific">Corynebacterium coyleae</name>
    <dbReference type="NCBI Taxonomy" id="53374"/>
    <lineage>
        <taxon>Bacteria</taxon>
        <taxon>Bacillati</taxon>
        <taxon>Actinomycetota</taxon>
        <taxon>Actinomycetes</taxon>
        <taxon>Mycobacteriales</taxon>
        <taxon>Corynebacteriaceae</taxon>
        <taxon>Corynebacterium</taxon>
    </lineage>
</organism>
<dbReference type="PROSITE" id="PS50994">
    <property type="entry name" value="INTEGRASE"/>
    <property type="match status" value="1"/>
</dbReference>
<sequence>MAISSHTRRKIADFDPVRDGKTIKQFCKDEQISRQTFHNVRDRIARRGRAGILPDSTAPTNPARKYTEADRQAVIDARFTLQEQGLDYGPLSIFYHLFDTIGPERTPSRSTIANWLHDAGVVDANARKRPRSSYKRFARDFVCELWQIDAVVYRLFDVEHTQVTIYQVIDDASRFDVGTKAFPRPENGEDARITLKEAFDRYRKPQEILSDNSEAFATYHRGRLSATEVWLAKQGVLAIAGFAPTTQGKDERSHRTLVQFPDARTPETFDELQKALAAYREVYNKHRRHQSLLVGKMHITPEQAWETFPQAESPTTPLDPEAVWQRVVDYNLANNPHAKPKPAYTNDPGEAATSPRVNTDRAITTPGASHTDTTSIDPYEAVKKQRFDIPLELTISRHGAVHILGYPLYVGLRFKSRKLLSHVTADNVAEFFTAHDGEFLFSVPLPIKLKHRPAGGVININHVEGMKHRQPPQLRPNLSKPRPKRRKPKH</sequence>
<dbReference type="InterPro" id="IPR012337">
    <property type="entry name" value="RNaseH-like_sf"/>
</dbReference>
<evidence type="ECO:0000313" key="4">
    <source>
        <dbReference type="Proteomes" id="UP000591626"/>
    </source>
</evidence>
<protein>
    <submittedName>
        <fullName evidence="3">Transposase</fullName>
    </submittedName>
</protein>
<gene>
    <name evidence="3" type="ORF">HC138_12030</name>
</gene>
<dbReference type="SUPFAM" id="SSF53098">
    <property type="entry name" value="Ribonuclease H-like"/>
    <property type="match status" value="1"/>
</dbReference>
<evidence type="ECO:0000259" key="2">
    <source>
        <dbReference type="PROSITE" id="PS50994"/>
    </source>
</evidence>
<dbReference type="Proteomes" id="UP000591626">
    <property type="component" value="Unassembled WGS sequence"/>
</dbReference>
<dbReference type="InterPro" id="IPR001584">
    <property type="entry name" value="Integrase_cat-core"/>
</dbReference>
<dbReference type="AlphaFoldDB" id="A0AAP6XQV2"/>
<dbReference type="RefSeq" id="WP_167617597.1">
    <property type="nucleotide sequence ID" value="NZ_JAAUVV010000054.1"/>
</dbReference>
<proteinExistence type="predicted"/>
<dbReference type="GO" id="GO:0015074">
    <property type="term" value="P:DNA integration"/>
    <property type="evidence" value="ECO:0007669"/>
    <property type="project" value="InterPro"/>
</dbReference>
<accession>A0AAP6XQV2</accession>
<name>A0AAP6XQV2_9CORY</name>
<feature type="domain" description="Integrase catalytic" evidence="2">
    <location>
        <begin position="126"/>
        <end position="309"/>
    </location>
</feature>
<comment type="caution">
    <text evidence="3">The sequence shown here is derived from an EMBL/GenBank/DDBJ whole genome shotgun (WGS) entry which is preliminary data.</text>
</comment>
<feature type="region of interest" description="Disordered" evidence="1">
    <location>
        <begin position="463"/>
        <end position="490"/>
    </location>
</feature>
<reference evidence="3 4" key="1">
    <citation type="submission" date="2020-03" db="EMBL/GenBank/DDBJ databases">
        <title>Draft genome sequences of bacterial isolates from the female urobiome.</title>
        <authorList>
            <person name="Miller-Ensminger T."/>
            <person name="Wolfe A.J."/>
            <person name="Putonti C."/>
        </authorList>
    </citation>
    <scope>NUCLEOTIDE SEQUENCE [LARGE SCALE GENOMIC DNA]</scope>
    <source>
        <strain evidence="3 4">UMB8490</strain>
    </source>
</reference>
<dbReference type="SUPFAM" id="SSF46689">
    <property type="entry name" value="Homeodomain-like"/>
    <property type="match status" value="1"/>
</dbReference>
<dbReference type="GO" id="GO:0003676">
    <property type="term" value="F:nucleic acid binding"/>
    <property type="evidence" value="ECO:0007669"/>
    <property type="project" value="InterPro"/>
</dbReference>
<dbReference type="InterPro" id="IPR036397">
    <property type="entry name" value="RNaseH_sf"/>
</dbReference>
<dbReference type="EMBL" id="JAAUVV010000054">
    <property type="protein sequence ID" value="NJJ05048.1"/>
    <property type="molecule type" value="Genomic_DNA"/>
</dbReference>